<proteinExistence type="predicted"/>
<dbReference type="Proteomes" id="UP000289738">
    <property type="component" value="Chromosome B05"/>
</dbReference>
<evidence type="ECO:0000313" key="1">
    <source>
        <dbReference type="EMBL" id="RYR08612.1"/>
    </source>
</evidence>
<organism evidence="1 2">
    <name type="scientific">Arachis hypogaea</name>
    <name type="common">Peanut</name>
    <dbReference type="NCBI Taxonomy" id="3818"/>
    <lineage>
        <taxon>Eukaryota</taxon>
        <taxon>Viridiplantae</taxon>
        <taxon>Streptophyta</taxon>
        <taxon>Embryophyta</taxon>
        <taxon>Tracheophyta</taxon>
        <taxon>Spermatophyta</taxon>
        <taxon>Magnoliopsida</taxon>
        <taxon>eudicotyledons</taxon>
        <taxon>Gunneridae</taxon>
        <taxon>Pentapetalae</taxon>
        <taxon>rosids</taxon>
        <taxon>fabids</taxon>
        <taxon>Fabales</taxon>
        <taxon>Fabaceae</taxon>
        <taxon>Papilionoideae</taxon>
        <taxon>50 kb inversion clade</taxon>
        <taxon>dalbergioids sensu lato</taxon>
        <taxon>Dalbergieae</taxon>
        <taxon>Pterocarpus clade</taxon>
        <taxon>Arachis</taxon>
    </lineage>
</organism>
<protein>
    <recommendedName>
        <fullName evidence="3">MULE transposase domain-containing protein</fullName>
    </recommendedName>
</protein>
<accession>A0A444Z354</accession>
<evidence type="ECO:0000313" key="2">
    <source>
        <dbReference type="Proteomes" id="UP000289738"/>
    </source>
</evidence>
<dbReference type="PANTHER" id="PTHR31973">
    <property type="entry name" value="POLYPROTEIN, PUTATIVE-RELATED"/>
    <property type="match status" value="1"/>
</dbReference>
<dbReference type="EMBL" id="SDMP01000015">
    <property type="protein sequence ID" value="RYR08612.1"/>
    <property type="molecule type" value="Genomic_DNA"/>
</dbReference>
<dbReference type="PANTHER" id="PTHR31973:SF187">
    <property type="entry name" value="MUTATOR TRANSPOSASE MUDRA PROTEIN"/>
    <property type="match status" value="1"/>
</dbReference>
<gene>
    <name evidence="1" type="ORF">Ahy_B05g076381</name>
</gene>
<evidence type="ECO:0008006" key="3">
    <source>
        <dbReference type="Google" id="ProtNLM"/>
    </source>
</evidence>
<keyword evidence="2" id="KW-1185">Reference proteome</keyword>
<sequence>MTVVVFIEEEEEESFIMVNERFGNVMRIHLESNILALWYKDLTVEDSENNLKMLKGDSDAIEMYRIAQIRSMVNLFVVHDVGDEEEFPECTTSTSLTVRKSMNMMVSLEKINSVSEVFTTVKDKGVVTSGLSDEERADNDELEVDHIIDEYEVEADGPEEDVDGGSECQVQTARNITFRKCDLLRVGAVCQKEYPFWLYSAFKEQYKRINDYCAKLLRGNLRSSVYLKVIRSPNFAQEVQNSSLVNYCVFQILYVCFDVCKKSFQHYRLFVGLDGCFLKTPQGRQLLTAIGRDPNDHMVPIAYEVVEVETKDSWGLLPAFEEVILGVNNRFCVRHLYNNFRKKVHDLELKKKNMKMFKGNILEGVGEQNQA</sequence>
<dbReference type="AlphaFoldDB" id="A0A444Z354"/>
<comment type="caution">
    <text evidence="1">The sequence shown here is derived from an EMBL/GenBank/DDBJ whole genome shotgun (WGS) entry which is preliminary data.</text>
</comment>
<reference evidence="1 2" key="1">
    <citation type="submission" date="2019-01" db="EMBL/GenBank/DDBJ databases">
        <title>Sequencing of cultivated peanut Arachis hypogaea provides insights into genome evolution and oil improvement.</title>
        <authorList>
            <person name="Chen X."/>
        </authorList>
    </citation>
    <scope>NUCLEOTIDE SEQUENCE [LARGE SCALE GENOMIC DNA]</scope>
    <source>
        <strain evidence="2">cv. Fuhuasheng</strain>
        <tissue evidence="1">Leaves</tissue>
    </source>
</reference>
<name>A0A444Z354_ARAHY</name>